<evidence type="ECO:0000313" key="1">
    <source>
        <dbReference type="EMBL" id="CDW17843.1"/>
    </source>
</evidence>
<reference evidence="1" key="1">
    <citation type="submission" date="2014-05" db="EMBL/GenBank/DDBJ databases">
        <authorList>
            <person name="Chronopoulou M."/>
        </authorList>
    </citation>
    <scope>NUCLEOTIDE SEQUENCE</scope>
    <source>
        <tissue evidence="1">Whole organism</tissue>
    </source>
</reference>
<feature type="non-terminal residue" evidence="1">
    <location>
        <position position="1"/>
    </location>
</feature>
<dbReference type="EMBL" id="HACA01000482">
    <property type="protein sequence ID" value="CDW17843.1"/>
    <property type="molecule type" value="Transcribed_RNA"/>
</dbReference>
<accession>A0A0K2SVQ1</accession>
<dbReference type="AlphaFoldDB" id="A0A0K2SVQ1"/>
<sequence length="64" mass="7487">MCLPKTAPRHTSTKVQHFCRENMASFWPVDFLPLFSLDVNPLNFADWCVLEARRPRLITQVLMP</sequence>
<name>A0A0K2SVQ1_LEPSM</name>
<proteinExistence type="predicted"/>
<protein>
    <submittedName>
        <fullName evidence="1">Putative LOC100197594 [Hydra vulgaris]</fullName>
    </submittedName>
</protein>
<organism evidence="1">
    <name type="scientific">Lepeophtheirus salmonis</name>
    <name type="common">Salmon louse</name>
    <name type="synonym">Caligus salmonis</name>
    <dbReference type="NCBI Taxonomy" id="72036"/>
    <lineage>
        <taxon>Eukaryota</taxon>
        <taxon>Metazoa</taxon>
        <taxon>Ecdysozoa</taxon>
        <taxon>Arthropoda</taxon>
        <taxon>Crustacea</taxon>
        <taxon>Multicrustacea</taxon>
        <taxon>Hexanauplia</taxon>
        <taxon>Copepoda</taxon>
        <taxon>Siphonostomatoida</taxon>
        <taxon>Caligidae</taxon>
        <taxon>Lepeophtheirus</taxon>
    </lineage>
</organism>